<dbReference type="AlphaFoldDB" id="M6HCM5"/>
<dbReference type="EMBL" id="AFMF02000033">
    <property type="protein sequence ID" value="EMM95033.1"/>
    <property type="molecule type" value="Genomic_DNA"/>
</dbReference>
<proteinExistence type="predicted"/>
<evidence type="ECO:0000313" key="1">
    <source>
        <dbReference type="EMBL" id="EMM95033.1"/>
    </source>
</evidence>
<dbReference type="Proteomes" id="UP000012089">
    <property type="component" value="Unassembled WGS sequence"/>
</dbReference>
<comment type="caution">
    <text evidence="1">The sequence shown here is derived from an EMBL/GenBank/DDBJ whole genome shotgun (WGS) entry which is preliminary data.</text>
</comment>
<evidence type="ECO:0000313" key="2">
    <source>
        <dbReference type="Proteomes" id="UP000012089"/>
    </source>
</evidence>
<name>M6HCM5_LEPIR</name>
<organism evidence="1 2">
    <name type="scientific">Leptospira interrogans serovar Zanoni str. LT2156</name>
    <dbReference type="NCBI Taxonomy" id="1001601"/>
    <lineage>
        <taxon>Bacteria</taxon>
        <taxon>Pseudomonadati</taxon>
        <taxon>Spirochaetota</taxon>
        <taxon>Spirochaetia</taxon>
        <taxon>Leptospirales</taxon>
        <taxon>Leptospiraceae</taxon>
        <taxon>Leptospira</taxon>
    </lineage>
</organism>
<accession>M6HCM5</accession>
<gene>
    <name evidence="1" type="ORF">LEP1GSC158_1679</name>
</gene>
<protein>
    <submittedName>
        <fullName evidence="1">Uncharacterized protein</fullName>
    </submittedName>
</protein>
<reference evidence="1 2" key="1">
    <citation type="submission" date="2013-01" db="EMBL/GenBank/DDBJ databases">
        <authorList>
            <person name="Harkins D.M."/>
            <person name="Durkin A.S."/>
            <person name="Brinkac L.M."/>
            <person name="Haft D.H."/>
            <person name="Selengut J.D."/>
            <person name="Sanka R."/>
            <person name="DePew J."/>
            <person name="Purushe J."/>
            <person name="Tulsiani S.M."/>
            <person name="Graham G.C."/>
            <person name="Burns M.-A."/>
            <person name="Dohnt M.F."/>
            <person name="Smythe L.D."/>
            <person name="McKay D.B."/>
            <person name="Craig S.B."/>
            <person name="Vinetz J.M."/>
            <person name="Sutton G.G."/>
            <person name="Nierman W.C."/>
            <person name="Fouts D.E."/>
        </authorList>
    </citation>
    <scope>NUCLEOTIDE SEQUENCE [LARGE SCALE GENOMIC DNA]</scope>
    <source>
        <strain evidence="1 2">LT2156</strain>
    </source>
</reference>
<sequence>MKIRMEFLKSNDLQKKIEIESNERVGKSIGKEWIQFAENFETCCQFENQILLEKEEFLLGKEFSDLITL</sequence>